<dbReference type="Proteomes" id="UP000035199">
    <property type="component" value="Chromosome"/>
</dbReference>
<dbReference type="AlphaFoldDB" id="A0A0G3H121"/>
<keyword evidence="2" id="KW-1185">Reference proteome</keyword>
<proteinExistence type="predicted"/>
<dbReference type="PATRIC" id="fig|571915.4.peg.1262"/>
<dbReference type="EMBL" id="CP011542">
    <property type="protein sequence ID" value="AKK05523.1"/>
    <property type="molecule type" value="Genomic_DNA"/>
</dbReference>
<evidence type="ECO:0000313" key="1">
    <source>
        <dbReference type="EMBL" id="AKK05523.1"/>
    </source>
</evidence>
<evidence type="ECO:0000313" key="2">
    <source>
        <dbReference type="Proteomes" id="UP000035199"/>
    </source>
</evidence>
<gene>
    <name evidence="1" type="ORF">CMUST_05935</name>
</gene>
<dbReference type="KEGG" id="cmv:CMUST_05935"/>
<reference evidence="1 2" key="1">
    <citation type="journal article" date="2015" name="Genome Announc.">
        <title>Complete Genome Sequence of the Type Strain Corynebacterium mustelae DSM 45274, Isolated from Various Tissues of a Male Ferret with Lethal Sepsis.</title>
        <authorList>
            <person name="Ruckert C."/>
            <person name="Eimer J."/>
            <person name="Winkler A."/>
            <person name="Tauch A."/>
        </authorList>
    </citation>
    <scope>NUCLEOTIDE SEQUENCE [LARGE SCALE GENOMIC DNA]</scope>
    <source>
        <strain evidence="1 2">DSM 45274</strain>
    </source>
</reference>
<reference evidence="2" key="2">
    <citation type="submission" date="2015-05" db="EMBL/GenBank/DDBJ databases">
        <title>Complete genome sequence of Corynebacterium mustelae DSM 45274, isolated from various tissues of a male ferret with lethal sepsis.</title>
        <authorList>
            <person name="Ruckert C."/>
            <person name="Albersmeier A."/>
            <person name="Winkler A."/>
            <person name="Tauch A."/>
        </authorList>
    </citation>
    <scope>NUCLEOTIDE SEQUENCE [LARGE SCALE GENOMIC DNA]</scope>
    <source>
        <strain evidence="2">DSM 45274</strain>
    </source>
</reference>
<organism evidence="1 2">
    <name type="scientific">Corynebacterium mustelae</name>
    <dbReference type="NCBI Taxonomy" id="571915"/>
    <lineage>
        <taxon>Bacteria</taxon>
        <taxon>Bacillati</taxon>
        <taxon>Actinomycetota</taxon>
        <taxon>Actinomycetes</taxon>
        <taxon>Mycobacteriales</taxon>
        <taxon>Corynebacteriaceae</taxon>
        <taxon>Corynebacterium</taxon>
    </lineage>
</organism>
<protein>
    <submittedName>
        <fullName evidence="1">Uncharacterized protein</fullName>
    </submittedName>
</protein>
<sequence length="143" mass="16275">MKMTKLFIESHDLDWFAVNAANFVAHFTTGGTDKIPRELQQSQELWEFHYDVISGLPATSGYVICEKNVPLFDDPASRNQYLESFLHYARKGIFSFDINFDDLTYTLIAAPETPLTCHSITLPTAKELVKIHSPFQCTTAIRI</sequence>
<accession>A0A0G3H121</accession>
<name>A0A0G3H121_9CORY</name>